<feature type="region of interest" description="Disordered" evidence="1">
    <location>
        <begin position="19"/>
        <end position="39"/>
    </location>
</feature>
<accession>A0A0L8V851</accession>
<gene>
    <name evidence="2" type="ORF">NC99_26090</name>
</gene>
<name>A0A0L8V851_9BACT</name>
<evidence type="ECO:0000313" key="2">
    <source>
        <dbReference type="EMBL" id="KOH44624.1"/>
    </source>
</evidence>
<protein>
    <submittedName>
        <fullName evidence="2">Uncharacterized protein</fullName>
    </submittedName>
</protein>
<reference evidence="3" key="1">
    <citation type="submission" date="2015-07" db="EMBL/GenBank/DDBJ databases">
        <title>Genome sequencing of Sunxiuqinia dokdonensis strain SK.</title>
        <authorList>
            <person name="Ahn S."/>
            <person name="Kim B.-C."/>
        </authorList>
    </citation>
    <scope>NUCLEOTIDE SEQUENCE [LARGE SCALE GENOMIC DNA]</scope>
    <source>
        <strain evidence="3">SK</strain>
    </source>
</reference>
<evidence type="ECO:0000313" key="3">
    <source>
        <dbReference type="Proteomes" id="UP000036958"/>
    </source>
</evidence>
<evidence type="ECO:0000256" key="1">
    <source>
        <dbReference type="SAM" id="MobiDB-lite"/>
    </source>
</evidence>
<dbReference type="Proteomes" id="UP000036958">
    <property type="component" value="Unassembled WGS sequence"/>
</dbReference>
<proteinExistence type="predicted"/>
<organism evidence="2 3">
    <name type="scientific">Sunxiuqinia dokdonensis</name>
    <dbReference type="NCBI Taxonomy" id="1409788"/>
    <lineage>
        <taxon>Bacteria</taxon>
        <taxon>Pseudomonadati</taxon>
        <taxon>Bacteroidota</taxon>
        <taxon>Bacteroidia</taxon>
        <taxon>Marinilabiliales</taxon>
        <taxon>Prolixibacteraceae</taxon>
        <taxon>Sunxiuqinia</taxon>
    </lineage>
</organism>
<dbReference type="EMBL" id="LGIA01000159">
    <property type="protein sequence ID" value="KOH44624.1"/>
    <property type="molecule type" value="Genomic_DNA"/>
</dbReference>
<dbReference type="STRING" id="1409788.NC99_26090"/>
<dbReference type="AlphaFoldDB" id="A0A0L8V851"/>
<sequence length="39" mass="4510">MNRMMDDLGFQLAFRSAKQAPQSQVRFEESNLPPTLIEL</sequence>
<keyword evidence="3" id="KW-1185">Reference proteome</keyword>
<comment type="caution">
    <text evidence="2">The sequence shown here is derived from an EMBL/GenBank/DDBJ whole genome shotgun (WGS) entry which is preliminary data.</text>
</comment>